<dbReference type="Proteomes" id="UP000824120">
    <property type="component" value="Chromosome 9"/>
</dbReference>
<organism evidence="1 2">
    <name type="scientific">Solanum commersonii</name>
    <name type="common">Commerson's wild potato</name>
    <name type="synonym">Commerson's nightshade</name>
    <dbReference type="NCBI Taxonomy" id="4109"/>
    <lineage>
        <taxon>Eukaryota</taxon>
        <taxon>Viridiplantae</taxon>
        <taxon>Streptophyta</taxon>
        <taxon>Embryophyta</taxon>
        <taxon>Tracheophyta</taxon>
        <taxon>Spermatophyta</taxon>
        <taxon>Magnoliopsida</taxon>
        <taxon>eudicotyledons</taxon>
        <taxon>Gunneridae</taxon>
        <taxon>Pentapetalae</taxon>
        <taxon>asterids</taxon>
        <taxon>lamiids</taxon>
        <taxon>Solanales</taxon>
        <taxon>Solanaceae</taxon>
        <taxon>Solanoideae</taxon>
        <taxon>Solaneae</taxon>
        <taxon>Solanum</taxon>
    </lineage>
</organism>
<keyword evidence="2" id="KW-1185">Reference proteome</keyword>
<evidence type="ECO:0000313" key="1">
    <source>
        <dbReference type="EMBL" id="KAG5584283.1"/>
    </source>
</evidence>
<accession>A0A9J5X7R7</accession>
<gene>
    <name evidence="1" type="ORF">H5410_044717</name>
</gene>
<reference evidence="1 2" key="1">
    <citation type="submission" date="2020-09" db="EMBL/GenBank/DDBJ databases">
        <title>De no assembly of potato wild relative species, Solanum commersonii.</title>
        <authorList>
            <person name="Cho K."/>
        </authorList>
    </citation>
    <scope>NUCLEOTIDE SEQUENCE [LARGE SCALE GENOMIC DNA]</scope>
    <source>
        <strain evidence="1">LZ3.2</strain>
        <tissue evidence="1">Leaf</tissue>
    </source>
</reference>
<name>A0A9J5X7R7_SOLCO</name>
<dbReference type="EMBL" id="JACXVP010000009">
    <property type="protein sequence ID" value="KAG5584283.1"/>
    <property type="molecule type" value="Genomic_DNA"/>
</dbReference>
<comment type="caution">
    <text evidence="1">The sequence shown here is derived from an EMBL/GenBank/DDBJ whole genome shotgun (WGS) entry which is preliminary data.</text>
</comment>
<proteinExistence type="predicted"/>
<protein>
    <submittedName>
        <fullName evidence="1">Uncharacterized protein</fullName>
    </submittedName>
</protein>
<evidence type="ECO:0000313" key="2">
    <source>
        <dbReference type="Proteomes" id="UP000824120"/>
    </source>
</evidence>
<sequence length="81" mass="9484">MAKVPQLFTHLFRPIWTGDLATINSNILSVVPHVGYEEEYAIPDLYAEYEPWHRERLGDVVSSMNHRSLRLQFAKQIKDDE</sequence>
<dbReference type="AlphaFoldDB" id="A0A9J5X7R7"/>